<comment type="caution">
    <text evidence="2">The sequence shown here is derived from an EMBL/GenBank/DDBJ whole genome shotgun (WGS) entry which is preliminary data.</text>
</comment>
<dbReference type="Pfam" id="PF08241">
    <property type="entry name" value="Methyltransf_11"/>
    <property type="match status" value="1"/>
</dbReference>
<protein>
    <recommendedName>
        <fullName evidence="1">Methyltransferase type 11 domain-containing protein</fullName>
    </recommendedName>
</protein>
<dbReference type="InterPro" id="IPR029063">
    <property type="entry name" value="SAM-dependent_MTases_sf"/>
</dbReference>
<evidence type="ECO:0000313" key="2">
    <source>
        <dbReference type="EMBL" id="PJE69625.1"/>
    </source>
</evidence>
<dbReference type="Proteomes" id="UP000236946">
    <property type="component" value="Unassembled WGS sequence"/>
</dbReference>
<evidence type="ECO:0000313" key="3">
    <source>
        <dbReference type="Proteomes" id="UP000236946"/>
    </source>
</evidence>
<sequence length="200" mass="23834">MANYNKIARFYDSFFIQFYYILAHNRSIRFIKDYLKSNSQILDIACGTGNFLHKLKKLDNSLELFGIDESEKMIKIAEKKFKDINFSHGRAENLQFKDNYFDFLTIVDSFYYFKEKGKVISECYRVLERFGYLFILVPSIDHFVSKNLVRLSKICPVEFGERRAEHLSSNEIKILAEKTGFKLVKKDLKLWNWLILFQKQ</sequence>
<dbReference type="Gene3D" id="3.40.50.150">
    <property type="entry name" value="Vaccinia Virus protein VP39"/>
    <property type="match status" value="1"/>
</dbReference>
<dbReference type="SUPFAM" id="SSF53335">
    <property type="entry name" value="S-adenosyl-L-methionine-dependent methyltransferases"/>
    <property type="match status" value="1"/>
</dbReference>
<dbReference type="CDD" id="cd02440">
    <property type="entry name" value="AdoMet_MTases"/>
    <property type="match status" value="1"/>
</dbReference>
<evidence type="ECO:0000259" key="1">
    <source>
        <dbReference type="Pfam" id="PF08241"/>
    </source>
</evidence>
<organism evidence="2 3">
    <name type="scientific">Candidatus Staskawiczbacteria bacterium CG10_big_fil_rev_8_21_14_0_10_38_10</name>
    <dbReference type="NCBI Taxonomy" id="1974891"/>
    <lineage>
        <taxon>Bacteria</taxon>
        <taxon>Candidatus Staskawicziibacteriota</taxon>
    </lineage>
</organism>
<dbReference type="GO" id="GO:0008757">
    <property type="term" value="F:S-adenosylmethionine-dependent methyltransferase activity"/>
    <property type="evidence" value="ECO:0007669"/>
    <property type="project" value="InterPro"/>
</dbReference>
<dbReference type="InterPro" id="IPR013216">
    <property type="entry name" value="Methyltransf_11"/>
</dbReference>
<reference evidence="3" key="1">
    <citation type="submission" date="2017-09" db="EMBL/GenBank/DDBJ databases">
        <title>Depth-based differentiation of microbial function through sediment-hosted aquifers and enrichment of novel symbionts in the deep terrestrial subsurface.</title>
        <authorList>
            <person name="Probst A.J."/>
            <person name="Ladd B."/>
            <person name="Jarett J.K."/>
            <person name="Geller-Mcgrath D.E."/>
            <person name="Sieber C.M.K."/>
            <person name="Emerson J.B."/>
            <person name="Anantharaman K."/>
            <person name="Thomas B.C."/>
            <person name="Malmstrom R."/>
            <person name="Stieglmeier M."/>
            <person name="Klingl A."/>
            <person name="Woyke T."/>
            <person name="Ryan C.M."/>
            <person name="Banfield J.F."/>
        </authorList>
    </citation>
    <scope>NUCLEOTIDE SEQUENCE [LARGE SCALE GENOMIC DNA]</scope>
</reference>
<dbReference type="PANTHER" id="PTHR43591">
    <property type="entry name" value="METHYLTRANSFERASE"/>
    <property type="match status" value="1"/>
</dbReference>
<gene>
    <name evidence="2" type="ORF">COU98_00980</name>
</gene>
<dbReference type="AlphaFoldDB" id="A0A2H9T1L9"/>
<name>A0A2H9T1L9_9BACT</name>
<dbReference type="EMBL" id="PFEN01000016">
    <property type="protein sequence ID" value="PJE69625.1"/>
    <property type="molecule type" value="Genomic_DNA"/>
</dbReference>
<feature type="domain" description="Methyltransferase type 11" evidence="1">
    <location>
        <begin position="42"/>
        <end position="135"/>
    </location>
</feature>
<accession>A0A2H9T1L9</accession>
<proteinExistence type="predicted"/>